<dbReference type="InterPro" id="IPR001920">
    <property type="entry name" value="Asp/Glu_race"/>
</dbReference>
<dbReference type="InterPro" id="IPR015942">
    <property type="entry name" value="Asp/Glu/hydantoin_racemase"/>
</dbReference>
<sequence length="236" mass="25042">MALIGILGGMGPLATVDFMERIIQLTSTAGALCDQQHLPLLVANLPHIPDRSEAMLGGGEDPLPALLDGIDMLNRNGVELIAVPCNSAHYWYDSMRARSGAPILHIAETCVAAMPADTRRAAVLATGGTLHSGLYQRILAARDIEPVVPDEGAQQNLDACIHAVKAGDLARSAEYLRAALRDFEARGAEAAVMGCTEIPLAARHLEASAMALVDSTLELARATVSYGLSRGWNVRR</sequence>
<evidence type="ECO:0000313" key="3">
    <source>
        <dbReference type="EMBL" id="RKF46712.1"/>
    </source>
</evidence>
<dbReference type="AlphaFoldDB" id="A0A420GNG9"/>
<dbReference type="InterPro" id="IPR004380">
    <property type="entry name" value="Asp_race"/>
</dbReference>
<organism evidence="3 4">
    <name type="scientific">Paraburkholderia fungorum</name>
    <dbReference type="NCBI Taxonomy" id="134537"/>
    <lineage>
        <taxon>Bacteria</taxon>
        <taxon>Pseudomonadati</taxon>
        <taxon>Pseudomonadota</taxon>
        <taxon>Betaproteobacteria</taxon>
        <taxon>Burkholderiales</taxon>
        <taxon>Burkholderiaceae</taxon>
        <taxon>Paraburkholderia</taxon>
    </lineage>
</organism>
<dbReference type="NCBIfam" id="TIGR00035">
    <property type="entry name" value="asp_race"/>
    <property type="match status" value="1"/>
</dbReference>
<dbReference type="PANTHER" id="PTHR21198:SF7">
    <property type="entry name" value="ASPARTATE-GLUTAMATE RACEMASE FAMILY"/>
    <property type="match status" value="1"/>
</dbReference>
<dbReference type="Pfam" id="PF01177">
    <property type="entry name" value="Asp_Glu_race"/>
    <property type="match status" value="1"/>
</dbReference>
<comment type="similarity">
    <text evidence="1">Belongs to the aspartate/glutamate racemases family.</text>
</comment>
<dbReference type="EMBL" id="MCAS01000012">
    <property type="protein sequence ID" value="RKF46712.1"/>
    <property type="molecule type" value="Genomic_DNA"/>
</dbReference>
<dbReference type="Proteomes" id="UP000283709">
    <property type="component" value="Unassembled WGS sequence"/>
</dbReference>
<evidence type="ECO:0000313" key="4">
    <source>
        <dbReference type="Proteomes" id="UP000283709"/>
    </source>
</evidence>
<reference evidence="3 4" key="1">
    <citation type="submission" date="2016-07" db="EMBL/GenBank/DDBJ databases">
        <title>Genome analysis of Burkholderia fungorum ES3-20.</title>
        <authorList>
            <person name="Xu D."/>
            <person name="Yao R."/>
            <person name="Zheng S."/>
        </authorList>
    </citation>
    <scope>NUCLEOTIDE SEQUENCE [LARGE SCALE GENOMIC DNA]</scope>
    <source>
        <strain evidence="3 4">ES3-20</strain>
    </source>
</reference>
<comment type="caution">
    <text evidence="3">The sequence shown here is derived from an EMBL/GenBank/DDBJ whole genome shotgun (WGS) entry which is preliminary data.</text>
</comment>
<protein>
    <submittedName>
        <fullName evidence="3">Aspartate racemase</fullName>
    </submittedName>
</protein>
<evidence type="ECO:0000256" key="2">
    <source>
        <dbReference type="ARBA" id="ARBA00023235"/>
    </source>
</evidence>
<accession>A0A420GNG9</accession>
<dbReference type="RefSeq" id="WP_120344743.1">
    <property type="nucleotide sequence ID" value="NZ_MCAS01000012.1"/>
</dbReference>
<dbReference type="SUPFAM" id="SSF53681">
    <property type="entry name" value="Aspartate/glutamate racemase"/>
    <property type="match status" value="2"/>
</dbReference>
<dbReference type="Gene3D" id="3.40.50.1860">
    <property type="match status" value="2"/>
</dbReference>
<dbReference type="PANTHER" id="PTHR21198">
    <property type="entry name" value="GLUTAMATE RACEMASE"/>
    <property type="match status" value="1"/>
</dbReference>
<gene>
    <name evidence="3" type="ORF">BCY88_03690</name>
</gene>
<proteinExistence type="inferred from homology"/>
<keyword evidence="2" id="KW-0413">Isomerase</keyword>
<name>A0A420GNG9_9BURK</name>
<evidence type="ECO:0000256" key="1">
    <source>
        <dbReference type="ARBA" id="ARBA00007847"/>
    </source>
</evidence>
<dbReference type="GO" id="GO:0047661">
    <property type="term" value="F:amino-acid racemase activity"/>
    <property type="evidence" value="ECO:0007669"/>
    <property type="project" value="InterPro"/>
</dbReference>
<dbReference type="OrthoDB" id="9803739at2"/>